<dbReference type="EMBL" id="FOIF01000008">
    <property type="protein sequence ID" value="SES79981.1"/>
    <property type="molecule type" value="Genomic_DNA"/>
</dbReference>
<proteinExistence type="predicted"/>
<dbReference type="GO" id="GO:0032259">
    <property type="term" value="P:methylation"/>
    <property type="evidence" value="ECO:0007669"/>
    <property type="project" value="UniProtKB-KW"/>
</dbReference>
<dbReference type="Proteomes" id="UP000243819">
    <property type="component" value="Unassembled WGS sequence"/>
</dbReference>
<dbReference type="PANTHER" id="PTHR35276:SF1">
    <property type="entry name" value="TRNA (MNM(5)S(2)U34)-METHYLTRANSFERASE, CHLOROPLASTIC"/>
    <property type="match status" value="1"/>
</dbReference>
<dbReference type="InterPro" id="IPR010719">
    <property type="entry name" value="MnmM_MeTrfase"/>
</dbReference>
<accession>A0A1H9ZF98</accession>
<name>A0A1H9ZF98_9FIRM</name>
<dbReference type="InterPro" id="IPR029063">
    <property type="entry name" value="SAM-dependent_MTases_sf"/>
</dbReference>
<dbReference type="Gene3D" id="3.40.50.150">
    <property type="entry name" value="Vaccinia Virus protein VP39"/>
    <property type="match status" value="1"/>
</dbReference>
<dbReference type="Pfam" id="PF06962">
    <property type="entry name" value="rRNA_methylase"/>
    <property type="match status" value="1"/>
</dbReference>
<keyword evidence="1" id="KW-0489">Methyltransferase</keyword>
<dbReference type="PANTHER" id="PTHR35276">
    <property type="entry name" value="S-ADENOSYL-L-METHIONINE-DEPENDENT METHYLTRANSFERASES SUPERFAMILY PROTEIN"/>
    <property type="match status" value="1"/>
</dbReference>
<dbReference type="STRING" id="1120990.SAMN03080614_100865"/>
<dbReference type="GO" id="GO:0008168">
    <property type="term" value="F:methyltransferase activity"/>
    <property type="evidence" value="ECO:0007669"/>
    <property type="project" value="UniProtKB-KW"/>
</dbReference>
<dbReference type="AlphaFoldDB" id="A0A1H9ZF98"/>
<dbReference type="RefSeq" id="WP_091349431.1">
    <property type="nucleotide sequence ID" value="NZ_FOIF01000008.1"/>
</dbReference>
<organism evidence="1 2">
    <name type="scientific">Anaerobranca gottschalkii DSM 13577</name>
    <dbReference type="NCBI Taxonomy" id="1120990"/>
    <lineage>
        <taxon>Bacteria</taxon>
        <taxon>Bacillati</taxon>
        <taxon>Bacillota</taxon>
        <taxon>Clostridia</taxon>
        <taxon>Eubacteriales</taxon>
        <taxon>Proteinivoracaceae</taxon>
        <taxon>Anaerobranca</taxon>
    </lineage>
</organism>
<protein>
    <submittedName>
        <fullName evidence="1">rRNA methylase</fullName>
    </submittedName>
</protein>
<dbReference type="SUPFAM" id="SSF53335">
    <property type="entry name" value="S-adenosyl-L-methionine-dependent methyltransferases"/>
    <property type="match status" value="1"/>
</dbReference>
<dbReference type="OrthoDB" id="9792989at2"/>
<gene>
    <name evidence="1" type="ORF">SAMN03080614_100865</name>
</gene>
<evidence type="ECO:0000313" key="2">
    <source>
        <dbReference type="Proteomes" id="UP000243819"/>
    </source>
</evidence>
<evidence type="ECO:0000313" key="1">
    <source>
        <dbReference type="EMBL" id="SES79981.1"/>
    </source>
</evidence>
<sequence>MIKRSLEFARQLVFESLRDGDIAVDGTAGNGNDTLLLAKGVGEKGKVYAFDIQQEALDNTYKLLVNNKLESRVVLIKESHDCLKQYLGNLKAKAIMFNFGYLPGGNHKIITKLESTIPAIEQGLEILQKNGIMSLMLYPGHYGGKWETEGVITLAKNLNPRHYTVLHYNLINLQNFPPQLILIQKKI</sequence>
<keyword evidence="2" id="KW-1185">Reference proteome</keyword>
<keyword evidence="1" id="KW-0808">Transferase</keyword>
<reference evidence="2" key="1">
    <citation type="submission" date="2016-10" db="EMBL/GenBank/DDBJ databases">
        <authorList>
            <person name="Varghese N."/>
            <person name="Submissions S."/>
        </authorList>
    </citation>
    <scope>NUCLEOTIDE SEQUENCE [LARGE SCALE GENOMIC DNA]</scope>
    <source>
        <strain evidence="2">DSM 13577</strain>
    </source>
</reference>